<evidence type="ECO:0000313" key="1">
    <source>
        <dbReference type="EMBL" id="MCI25696.1"/>
    </source>
</evidence>
<evidence type="ECO:0000313" key="2">
    <source>
        <dbReference type="Proteomes" id="UP000265520"/>
    </source>
</evidence>
<dbReference type="EMBL" id="LXQA010148733">
    <property type="protein sequence ID" value="MCI25696.1"/>
    <property type="molecule type" value="Genomic_DNA"/>
</dbReference>
<dbReference type="Proteomes" id="UP000265520">
    <property type="component" value="Unassembled WGS sequence"/>
</dbReference>
<feature type="non-terminal residue" evidence="1">
    <location>
        <position position="1"/>
    </location>
</feature>
<comment type="caution">
    <text evidence="1">The sequence shown here is derived from an EMBL/GenBank/DDBJ whole genome shotgun (WGS) entry which is preliminary data.</text>
</comment>
<organism evidence="1 2">
    <name type="scientific">Trifolium medium</name>
    <dbReference type="NCBI Taxonomy" id="97028"/>
    <lineage>
        <taxon>Eukaryota</taxon>
        <taxon>Viridiplantae</taxon>
        <taxon>Streptophyta</taxon>
        <taxon>Embryophyta</taxon>
        <taxon>Tracheophyta</taxon>
        <taxon>Spermatophyta</taxon>
        <taxon>Magnoliopsida</taxon>
        <taxon>eudicotyledons</taxon>
        <taxon>Gunneridae</taxon>
        <taxon>Pentapetalae</taxon>
        <taxon>rosids</taxon>
        <taxon>fabids</taxon>
        <taxon>Fabales</taxon>
        <taxon>Fabaceae</taxon>
        <taxon>Papilionoideae</taxon>
        <taxon>50 kb inversion clade</taxon>
        <taxon>NPAAA clade</taxon>
        <taxon>Hologalegina</taxon>
        <taxon>IRL clade</taxon>
        <taxon>Trifolieae</taxon>
        <taxon>Trifolium</taxon>
    </lineage>
</organism>
<reference evidence="1 2" key="1">
    <citation type="journal article" date="2018" name="Front. Plant Sci.">
        <title>Red Clover (Trifolium pratense) and Zigzag Clover (T. medium) - A Picture of Genomic Similarities and Differences.</title>
        <authorList>
            <person name="Dluhosova J."/>
            <person name="Istvanek J."/>
            <person name="Nedelnik J."/>
            <person name="Repkova J."/>
        </authorList>
    </citation>
    <scope>NUCLEOTIDE SEQUENCE [LARGE SCALE GENOMIC DNA]</scope>
    <source>
        <strain evidence="2">cv. 10/8</strain>
        <tissue evidence="1">Leaf</tissue>
    </source>
</reference>
<dbReference type="AlphaFoldDB" id="A0A392QQ87"/>
<accession>A0A392QQ87</accession>
<protein>
    <submittedName>
        <fullName evidence="1">Uncharacterized protein</fullName>
    </submittedName>
</protein>
<name>A0A392QQ87_9FABA</name>
<proteinExistence type="predicted"/>
<sequence>LATMSGRSFGNIIVARPATRICQFSRQATCLHVSKRLLCLRSSVGKKSKAKESTIRKNNRDTDATLHDCFSAPAAASEVDKVMVMHWSSL</sequence>
<keyword evidence="2" id="KW-1185">Reference proteome</keyword>